<dbReference type="InterPro" id="IPR009908">
    <property type="entry name" value="Methylamine_util_MauE"/>
</dbReference>
<reference evidence="8" key="1">
    <citation type="submission" date="2016-10" db="EMBL/GenBank/DDBJ databases">
        <authorList>
            <person name="Varghese N."/>
            <person name="Submissions S."/>
        </authorList>
    </citation>
    <scope>NUCLEOTIDE SEQUENCE [LARGE SCALE GENOMIC DNA]</scope>
    <source>
        <strain evidence="8">Gh-48</strain>
    </source>
</reference>
<evidence type="ECO:0000256" key="3">
    <source>
        <dbReference type="ARBA" id="ARBA00022989"/>
    </source>
</evidence>
<dbReference type="RefSeq" id="WP_091209120.1">
    <property type="nucleotide sequence ID" value="NZ_FOCL01000002.1"/>
</dbReference>
<accession>A0A1H8D2V9</accession>
<proteinExistence type="predicted"/>
<evidence type="ECO:0000256" key="4">
    <source>
        <dbReference type="ARBA" id="ARBA00023136"/>
    </source>
</evidence>
<feature type="transmembrane region" description="Helical" evidence="5">
    <location>
        <begin position="68"/>
        <end position="86"/>
    </location>
</feature>
<evidence type="ECO:0000259" key="6">
    <source>
        <dbReference type="Pfam" id="PF07291"/>
    </source>
</evidence>
<feature type="transmembrane region" description="Helical" evidence="5">
    <location>
        <begin position="29"/>
        <end position="48"/>
    </location>
</feature>
<dbReference type="OrthoDB" id="673785at2"/>
<dbReference type="GO" id="GO:0016020">
    <property type="term" value="C:membrane"/>
    <property type="evidence" value="ECO:0007669"/>
    <property type="project" value="UniProtKB-SubCell"/>
</dbReference>
<dbReference type="STRING" id="551995.SAMN05192574_102183"/>
<keyword evidence="3 5" id="KW-1133">Transmembrane helix</keyword>
<feature type="domain" description="Methylamine utilisation protein MauE" evidence="6">
    <location>
        <begin position="28"/>
        <end position="151"/>
    </location>
</feature>
<feature type="transmembrane region" description="Helical" evidence="5">
    <location>
        <begin position="93"/>
        <end position="116"/>
    </location>
</feature>
<keyword evidence="4 5" id="KW-0472">Membrane</keyword>
<dbReference type="GO" id="GO:0030416">
    <property type="term" value="P:methylamine metabolic process"/>
    <property type="evidence" value="ECO:0007669"/>
    <property type="project" value="InterPro"/>
</dbReference>
<evidence type="ECO:0000313" key="8">
    <source>
        <dbReference type="Proteomes" id="UP000198942"/>
    </source>
</evidence>
<dbReference type="EMBL" id="FOCL01000002">
    <property type="protein sequence ID" value="SEN01529.1"/>
    <property type="molecule type" value="Genomic_DNA"/>
</dbReference>
<protein>
    <submittedName>
        <fullName evidence="7">Methylamine utilisation protein MauE</fullName>
    </submittedName>
</protein>
<gene>
    <name evidence="7" type="ORF">SAMN05192574_102183</name>
</gene>
<feature type="transmembrane region" description="Helical" evidence="5">
    <location>
        <begin position="136"/>
        <end position="153"/>
    </location>
</feature>
<dbReference type="UniPathway" id="UPA00895"/>
<sequence length="162" mass="18316">MIVIVKTFGSTELYPTNLATMRRTDIPDLISFLLILMFSYAAFSKLIAFNNYKIEMHRQPVPKWSVDYLIVLIPASELVTIAAMLFRKTRMIGFFSAAFLMLVFTVYVVLAMTGAFGKVPCACGGIINNLSWGQHLVFNLIFLSLSVYGVIINEKERRFIGK</sequence>
<evidence type="ECO:0000256" key="2">
    <source>
        <dbReference type="ARBA" id="ARBA00022692"/>
    </source>
</evidence>
<comment type="subcellular location">
    <subcellularLocation>
        <location evidence="1">Membrane</location>
        <topology evidence="1">Multi-pass membrane protein</topology>
    </subcellularLocation>
</comment>
<dbReference type="Proteomes" id="UP000198942">
    <property type="component" value="Unassembled WGS sequence"/>
</dbReference>
<organism evidence="7 8">
    <name type="scientific">Mucilaginibacter gossypiicola</name>
    <dbReference type="NCBI Taxonomy" id="551995"/>
    <lineage>
        <taxon>Bacteria</taxon>
        <taxon>Pseudomonadati</taxon>
        <taxon>Bacteroidota</taxon>
        <taxon>Sphingobacteriia</taxon>
        <taxon>Sphingobacteriales</taxon>
        <taxon>Sphingobacteriaceae</taxon>
        <taxon>Mucilaginibacter</taxon>
    </lineage>
</organism>
<evidence type="ECO:0000256" key="5">
    <source>
        <dbReference type="SAM" id="Phobius"/>
    </source>
</evidence>
<keyword evidence="8" id="KW-1185">Reference proteome</keyword>
<dbReference type="Pfam" id="PF07291">
    <property type="entry name" value="MauE"/>
    <property type="match status" value="1"/>
</dbReference>
<evidence type="ECO:0000256" key="1">
    <source>
        <dbReference type="ARBA" id="ARBA00004141"/>
    </source>
</evidence>
<evidence type="ECO:0000313" key="7">
    <source>
        <dbReference type="EMBL" id="SEN01529.1"/>
    </source>
</evidence>
<dbReference type="AlphaFoldDB" id="A0A1H8D2V9"/>
<name>A0A1H8D2V9_9SPHI</name>
<keyword evidence="2 5" id="KW-0812">Transmembrane</keyword>